<protein>
    <recommendedName>
        <fullName evidence="11">Potassium channel domain-containing protein</fullName>
    </recommendedName>
</protein>
<dbReference type="PANTHER" id="PTHR11003:SF335">
    <property type="entry name" value="POTASSIUM CHANNEL DOMAIN-CONTAINING PROTEIN"/>
    <property type="match status" value="1"/>
</dbReference>
<evidence type="ECO:0000313" key="13">
    <source>
        <dbReference type="Proteomes" id="UP001497623"/>
    </source>
</evidence>
<dbReference type="PANTHER" id="PTHR11003">
    <property type="entry name" value="POTASSIUM CHANNEL, SUBFAMILY K"/>
    <property type="match status" value="1"/>
</dbReference>
<evidence type="ECO:0000256" key="10">
    <source>
        <dbReference type="SAM" id="Phobius"/>
    </source>
</evidence>
<feature type="transmembrane region" description="Helical" evidence="10">
    <location>
        <begin position="167"/>
        <end position="188"/>
    </location>
</feature>
<dbReference type="Gene3D" id="1.10.287.70">
    <property type="match status" value="1"/>
</dbReference>
<keyword evidence="4 10" id="KW-1133">Transmembrane helix</keyword>
<dbReference type="Proteomes" id="UP001497623">
    <property type="component" value="Unassembled WGS sequence"/>
</dbReference>
<comment type="caution">
    <text evidence="12">The sequence shown here is derived from an EMBL/GenBank/DDBJ whole genome shotgun (WGS) entry which is preliminary data.</text>
</comment>
<dbReference type="GO" id="GO:0030322">
    <property type="term" value="P:stabilization of membrane potential"/>
    <property type="evidence" value="ECO:0007669"/>
    <property type="project" value="TreeGrafter"/>
</dbReference>
<reference evidence="12 13" key="1">
    <citation type="submission" date="2024-05" db="EMBL/GenBank/DDBJ databases">
        <authorList>
            <person name="Wallberg A."/>
        </authorList>
    </citation>
    <scope>NUCLEOTIDE SEQUENCE [LARGE SCALE GENOMIC DNA]</scope>
</reference>
<evidence type="ECO:0000256" key="4">
    <source>
        <dbReference type="ARBA" id="ARBA00022989"/>
    </source>
</evidence>
<gene>
    <name evidence="12" type="ORF">MNOR_LOCUS14870</name>
</gene>
<keyword evidence="3 8" id="KW-0812">Transmembrane</keyword>
<feature type="domain" description="Potassium channel" evidence="11">
    <location>
        <begin position="39"/>
        <end position="96"/>
    </location>
</feature>
<evidence type="ECO:0000256" key="6">
    <source>
        <dbReference type="ARBA" id="ARBA00023136"/>
    </source>
</evidence>
<dbReference type="SUPFAM" id="SSF81324">
    <property type="entry name" value="Voltage-gated potassium channels"/>
    <property type="match status" value="2"/>
</dbReference>
<feature type="transmembrane region" description="Helical" evidence="10">
    <location>
        <begin position="219"/>
        <end position="241"/>
    </location>
</feature>
<dbReference type="GO" id="GO:0015271">
    <property type="term" value="F:outward rectifier potassium channel activity"/>
    <property type="evidence" value="ECO:0007669"/>
    <property type="project" value="TreeGrafter"/>
</dbReference>
<feature type="non-terminal residue" evidence="12">
    <location>
        <position position="299"/>
    </location>
</feature>
<feature type="transmembrane region" description="Helical" evidence="10">
    <location>
        <begin position="39"/>
        <end position="59"/>
    </location>
</feature>
<keyword evidence="13" id="KW-1185">Reference proteome</keyword>
<dbReference type="InterPro" id="IPR003280">
    <property type="entry name" value="2pore_dom_K_chnl"/>
</dbReference>
<dbReference type="GO" id="GO:0022841">
    <property type="term" value="F:potassium ion leak channel activity"/>
    <property type="evidence" value="ECO:0007669"/>
    <property type="project" value="TreeGrafter"/>
</dbReference>
<feature type="compositionally biased region" description="Basic and acidic residues" evidence="9">
    <location>
        <begin position="276"/>
        <end position="299"/>
    </location>
</feature>
<dbReference type="AlphaFoldDB" id="A0AAV2QME7"/>
<feature type="domain" description="Potassium channel" evidence="11">
    <location>
        <begin position="173"/>
        <end position="245"/>
    </location>
</feature>
<evidence type="ECO:0000256" key="7">
    <source>
        <dbReference type="ARBA" id="ARBA00023303"/>
    </source>
</evidence>
<comment type="similarity">
    <text evidence="8">Belongs to the two pore domain potassium channel (TC 1.A.1.8) family.</text>
</comment>
<keyword evidence="2 8" id="KW-0813">Transport</keyword>
<evidence type="ECO:0000259" key="11">
    <source>
        <dbReference type="Pfam" id="PF07885"/>
    </source>
</evidence>
<evidence type="ECO:0000256" key="5">
    <source>
        <dbReference type="ARBA" id="ARBA00023065"/>
    </source>
</evidence>
<keyword evidence="6 10" id="KW-0472">Membrane</keyword>
<comment type="subcellular location">
    <subcellularLocation>
        <location evidence="1">Membrane</location>
        <topology evidence="1">Multi-pass membrane protein</topology>
    </subcellularLocation>
</comment>
<sequence length="299" mass="34275">KSQGSRSALWEMQDLLIAYDRYVKKLAIAPEPAADETEYVWTFWKAMFFCSTITTTIGYGHISPNTNAGRALTIVYAILGIPIFLILMADFGKLFTRLLKSLFVFFKRLYRTATCRRVRNHPQVQTPAGVRRIRDCWGYVCHGKTQEVDVEDPQGDYMVDDNFNLPISLALLILLIYIFVGCIIYTFWESWTYFEAFYFIFISMTTIGFGDYVPQHPAFMMMTTVYLVFGLALTAMCINIIQEKLSDTFRRASEKLKDTMAELMAAATIGEEEKEPNEVEEGHKVEVAGVHVTKEKEDD</sequence>
<keyword evidence="5 8" id="KW-0406">Ion transport</keyword>
<organism evidence="12 13">
    <name type="scientific">Meganyctiphanes norvegica</name>
    <name type="common">Northern krill</name>
    <name type="synonym">Thysanopoda norvegica</name>
    <dbReference type="NCBI Taxonomy" id="48144"/>
    <lineage>
        <taxon>Eukaryota</taxon>
        <taxon>Metazoa</taxon>
        <taxon>Ecdysozoa</taxon>
        <taxon>Arthropoda</taxon>
        <taxon>Crustacea</taxon>
        <taxon>Multicrustacea</taxon>
        <taxon>Malacostraca</taxon>
        <taxon>Eumalacostraca</taxon>
        <taxon>Eucarida</taxon>
        <taxon>Euphausiacea</taxon>
        <taxon>Euphausiidae</taxon>
        <taxon>Meganyctiphanes</taxon>
    </lineage>
</organism>
<evidence type="ECO:0000256" key="3">
    <source>
        <dbReference type="ARBA" id="ARBA00022692"/>
    </source>
</evidence>
<evidence type="ECO:0000256" key="8">
    <source>
        <dbReference type="RuleBase" id="RU003857"/>
    </source>
</evidence>
<dbReference type="GO" id="GO:0005886">
    <property type="term" value="C:plasma membrane"/>
    <property type="evidence" value="ECO:0007669"/>
    <property type="project" value="TreeGrafter"/>
</dbReference>
<evidence type="ECO:0000313" key="12">
    <source>
        <dbReference type="EMBL" id="CAL4093458.1"/>
    </source>
</evidence>
<dbReference type="InterPro" id="IPR013099">
    <property type="entry name" value="K_chnl_dom"/>
</dbReference>
<dbReference type="Pfam" id="PF07885">
    <property type="entry name" value="Ion_trans_2"/>
    <property type="match status" value="2"/>
</dbReference>
<accession>A0AAV2QME7</accession>
<feature type="region of interest" description="Disordered" evidence="9">
    <location>
        <begin position="272"/>
        <end position="299"/>
    </location>
</feature>
<evidence type="ECO:0000256" key="2">
    <source>
        <dbReference type="ARBA" id="ARBA00022448"/>
    </source>
</evidence>
<feature type="non-terminal residue" evidence="12">
    <location>
        <position position="1"/>
    </location>
</feature>
<feature type="transmembrane region" description="Helical" evidence="10">
    <location>
        <begin position="71"/>
        <end position="89"/>
    </location>
</feature>
<dbReference type="EMBL" id="CAXKWB010009099">
    <property type="protein sequence ID" value="CAL4093458.1"/>
    <property type="molecule type" value="Genomic_DNA"/>
</dbReference>
<dbReference type="PRINTS" id="PR01333">
    <property type="entry name" value="2POREKCHANEL"/>
</dbReference>
<evidence type="ECO:0000256" key="1">
    <source>
        <dbReference type="ARBA" id="ARBA00004141"/>
    </source>
</evidence>
<feature type="transmembrane region" description="Helical" evidence="10">
    <location>
        <begin position="195"/>
        <end position="213"/>
    </location>
</feature>
<evidence type="ECO:0000256" key="9">
    <source>
        <dbReference type="SAM" id="MobiDB-lite"/>
    </source>
</evidence>
<name>A0AAV2QME7_MEGNR</name>
<proteinExistence type="inferred from homology"/>
<keyword evidence="7 8" id="KW-0407">Ion channel</keyword>